<reference evidence="8" key="1">
    <citation type="journal article" date="2019" name="Int. J. Syst. Evol. Microbiol.">
        <title>The Global Catalogue of Microorganisms (GCM) 10K type strain sequencing project: providing services to taxonomists for standard genome sequencing and annotation.</title>
        <authorList>
            <consortium name="The Broad Institute Genomics Platform"/>
            <consortium name="The Broad Institute Genome Sequencing Center for Infectious Disease"/>
            <person name="Wu L."/>
            <person name="Ma J."/>
        </authorList>
    </citation>
    <scope>NUCLEOTIDE SEQUENCE [LARGE SCALE GENOMIC DNA]</scope>
    <source>
        <strain evidence="8">LMG 29894</strain>
    </source>
</reference>
<dbReference type="Pfam" id="PF13458">
    <property type="entry name" value="Peripla_BP_6"/>
    <property type="match status" value="1"/>
</dbReference>
<comment type="caution">
    <text evidence="7">The sequence shown here is derived from an EMBL/GenBank/DDBJ whole genome shotgun (WGS) entry which is preliminary data.</text>
</comment>
<evidence type="ECO:0000313" key="8">
    <source>
        <dbReference type="Proteomes" id="UP001595791"/>
    </source>
</evidence>
<evidence type="ECO:0000259" key="6">
    <source>
        <dbReference type="Pfam" id="PF13458"/>
    </source>
</evidence>
<dbReference type="Gene3D" id="3.40.50.2300">
    <property type="match status" value="2"/>
</dbReference>
<feature type="chain" id="PRO_5045966685" evidence="5">
    <location>
        <begin position="26"/>
        <end position="379"/>
    </location>
</feature>
<proteinExistence type="inferred from homology"/>
<dbReference type="PRINTS" id="PR00337">
    <property type="entry name" value="LEUILEVALBP"/>
</dbReference>
<organism evidence="7 8">
    <name type="scientific">Chitinimonas lacunae</name>
    <dbReference type="NCBI Taxonomy" id="1963018"/>
    <lineage>
        <taxon>Bacteria</taxon>
        <taxon>Pseudomonadati</taxon>
        <taxon>Pseudomonadota</taxon>
        <taxon>Betaproteobacteria</taxon>
        <taxon>Neisseriales</taxon>
        <taxon>Chitinibacteraceae</taxon>
        <taxon>Chitinimonas</taxon>
    </lineage>
</organism>
<dbReference type="SUPFAM" id="SSF53822">
    <property type="entry name" value="Periplasmic binding protein-like I"/>
    <property type="match status" value="1"/>
</dbReference>
<keyword evidence="4" id="KW-0029">Amino-acid transport</keyword>
<evidence type="ECO:0000313" key="7">
    <source>
        <dbReference type="EMBL" id="MFC4161343.1"/>
    </source>
</evidence>
<keyword evidence="2" id="KW-0813">Transport</keyword>
<dbReference type="CDD" id="cd06326">
    <property type="entry name" value="PBP1_ABC_ligand_binding-like"/>
    <property type="match status" value="1"/>
</dbReference>
<feature type="signal peptide" evidence="5">
    <location>
        <begin position="1"/>
        <end position="25"/>
    </location>
</feature>
<dbReference type="RefSeq" id="WP_378167175.1">
    <property type="nucleotide sequence ID" value="NZ_JBHSBU010000001.1"/>
</dbReference>
<protein>
    <submittedName>
        <fullName evidence="7">ABC transporter substrate-binding protein</fullName>
    </submittedName>
</protein>
<evidence type="ECO:0000256" key="4">
    <source>
        <dbReference type="ARBA" id="ARBA00022970"/>
    </source>
</evidence>
<dbReference type="InterPro" id="IPR028081">
    <property type="entry name" value="Leu-bd"/>
</dbReference>
<keyword evidence="8" id="KW-1185">Reference proteome</keyword>
<gene>
    <name evidence="7" type="ORF">ACFOW7_18570</name>
</gene>
<dbReference type="InterPro" id="IPR000709">
    <property type="entry name" value="Leu_Ile_Val-bd"/>
</dbReference>
<dbReference type="PANTHER" id="PTHR47235">
    <property type="entry name" value="BLR6548 PROTEIN"/>
    <property type="match status" value="1"/>
</dbReference>
<evidence type="ECO:0000256" key="2">
    <source>
        <dbReference type="ARBA" id="ARBA00022448"/>
    </source>
</evidence>
<evidence type="ECO:0000256" key="3">
    <source>
        <dbReference type="ARBA" id="ARBA00022729"/>
    </source>
</evidence>
<keyword evidence="3 5" id="KW-0732">Signal</keyword>
<feature type="domain" description="Leucine-binding protein" evidence="6">
    <location>
        <begin position="29"/>
        <end position="372"/>
    </location>
</feature>
<dbReference type="PANTHER" id="PTHR47235:SF1">
    <property type="entry name" value="BLR6548 PROTEIN"/>
    <property type="match status" value="1"/>
</dbReference>
<sequence length="379" mass="40815">MPKFPTALRSLILAGTAVASLAAPALEDIRVGQIVPSSYPTMADDARVARGTLRACIDSINARGGINGHKLVHVVRDDAFDGNKHAAAARELIEKDKVVALLGAAGIVGPLTLIRQNVLNDAKVPLIGPIIGAEQLRNPVNPYVFHTRASWTDEIRKIIEQIKSLGGQRVAILYQNDADGKAGLFVVKQLARRNELEIVAEAGYDPRTNDVSEAARKIIDASPHAVFLGGLEEAGGKLVKALRAAGSPAQMYAVSVVDAKRLYEIAGSAARGTGIAQTMPYPYSARSPLVKDYQATVKKFAPELPFNYLGMETYLNCRVLAEGLKRAGPQPTGEKLMQALETMQDFDLGGFKLNFSPDNRAGSRYVEITVMDGEGRLMR</sequence>
<dbReference type="Proteomes" id="UP001595791">
    <property type="component" value="Unassembled WGS sequence"/>
</dbReference>
<evidence type="ECO:0000256" key="1">
    <source>
        <dbReference type="ARBA" id="ARBA00010062"/>
    </source>
</evidence>
<comment type="similarity">
    <text evidence="1">Belongs to the leucine-binding protein family.</text>
</comment>
<dbReference type="EMBL" id="JBHSBU010000001">
    <property type="protein sequence ID" value="MFC4161343.1"/>
    <property type="molecule type" value="Genomic_DNA"/>
</dbReference>
<dbReference type="InterPro" id="IPR028082">
    <property type="entry name" value="Peripla_BP_I"/>
</dbReference>
<accession>A0ABV8MSU8</accession>
<name>A0ABV8MSU8_9NEIS</name>
<evidence type="ECO:0000256" key="5">
    <source>
        <dbReference type="SAM" id="SignalP"/>
    </source>
</evidence>